<dbReference type="Proteomes" id="UP000000393">
    <property type="component" value="Chromosome"/>
</dbReference>
<reference evidence="1 2" key="1">
    <citation type="submission" date="2010-06" db="EMBL/GenBank/DDBJ databases">
        <title>Complete sequence of chromosome of Nitrosococcus watsoni C-113.</title>
        <authorList>
            <consortium name="US DOE Joint Genome Institute"/>
            <person name="Lucas S."/>
            <person name="Copeland A."/>
            <person name="Lapidus A."/>
            <person name="Cheng J.-F."/>
            <person name="Bruce D."/>
            <person name="Goodwin L."/>
            <person name="Pitluck S."/>
            <person name="Malfatti S.A."/>
            <person name="Chain P.S.G."/>
            <person name="Land M."/>
            <person name="Hauser L."/>
            <person name="Kyrpides N."/>
            <person name="Ivanova N."/>
            <person name="Cambell M.A."/>
            <person name="Heidelberg J.F."/>
            <person name="Klotz M.G."/>
            <person name="Woyke T."/>
        </authorList>
    </citation>
    <scope>NUCLEOTIDE SEQUENCE [LARGE SCALE GENOMIC DNA]</scope>
    <source>
        <strain evidence="1 2">C-113</strain>
    </source>
</reference>
<protein>
    <recommendedName>
        <fullName evidence="3">ABC-type transport auxiliary lipoprotein component domain-containing protein</fullName>
    </recommendedName>
</protein>
<evidence type="ECO:0000313" key="1">
    <source>
        <dbReference type="EMBL" id="ADJ27143.1"/>
    </source>
</evidence>
<gene>
    <name evidence="1" type="ordered locus">Nwat_0170</name>
</gene>
<dbReference type="eggNOG" id="COG3009">
    <property type="taxonomic scope" value="Bacteria"/>
</dbReference>
<dbReference type="HOGENOM" id="CLU_112430_0_0_6"/>
<evidence type="ECO:0000313" key="2">
    <source>
        <dbReference type="Proteomes" id="UP000000393"/>
    </source>
</evidence>
<dbReference type="SUPFAM" id="SSF159594">
    <property type="entry name" value="XCC0632-like"/>
    <property type="match status" value="1"/>
</dbReference>
<organism evidence="1 2">
    <name type="scientific">Nitrosococcus watsoni (strain C-113)</name>
    <dbReference type="NCBI Taxonomy" id="105559"/>
    <lineage>
        <taxon>Bacteria</taxon>
        <taxon>Pseudomonadati</taxon>
        <taxon>Pseudomonadota</taxon>
        <taxon>Gammaproteobacteria</taxon>
        <taxon>Chromatiales</taxon>
        <taxon>Chromatiaceae</taxon>
        <taxon>Nitrosococcus</taxon>
    </lineage>
</organism>
<sequence length="216" mass="24199">MMGRGIPFIFSYYRAGLLLALMLGGCTLFGGGGDSPGGYTLEVVRVLEQPSPQARERILEVVPFRISPRYRSRLWLYQEAGSWHRAEEEQAFLIPPQTLVTDQASAYFRRSGLFGAVVEGESRLQVTYLLEGAVTALYGDFSDPTAPRAVMEIQFFLIDPRLDPPKTLLKSGFRAEAEILAATPQALIHGWNNDLESILENFENDLRRLFDHSSRG</sequence>
<dbReference type="STRING" id="105559.Nwat_0170"/>
<accession>D8K8T3</accession>
<dbReference type="EMBL" id="CP002086">
    <property type="protein sequence ID" value="ADJ27143.1"/>
    <property type="molecule type" value="Genomic_DNA"/>
</dbReference>
<proteinExistence type="predicted"/>
<name>D8K8T3_NITWC</name>
<keyword evidence="2" id="KW-1185">Reference proteome</keyword>
<dbReference type="AlphaFoldDB" id="D8K8T3"/>
<dbReference type="Gene3D" id="3.40.50.10610">
    <property type="entry name" value="ABC-type transport auxiliary lipoprotein component"/>
    <property type="match status" value="1"/>
</dbReference>
<dbReference type="PROSITE" id="PS51257">
    <property type="entry name" value="PROKAR_LIPOPROTEIN"/>
    <property type="match status" value="1"/>
</dbReference>
<evidence type="ECO:0008006" key="3">
    <source>
        <dbReference type="Google" id="ProtNLM"/>
    </source>
</evidence>
<dbReference type="KEGG" id="nwa:Nwat_0170"/>
<dbReference type="RefSeq" id="WP_013219255.1">
    <property type="nucleotide sequence ID" value="NC_014315.1"/>
</dbReference>